<accession>A0A1J5QAH3</accession>
<gene>
    <name evidence="2" type="ORF">GALL_414060</name>
</gene>
<proteinExistence type="predicted"/>
<reference evidence="2" key="1">
    <citation type="submission" date="2016-10" db="EMBL/GenBank/DDBJ databases">
        <title>Sequence of Gallionella enrichment culture.</title>
        <authorList>
            <person name="Poehlein A."/>
            <person name="Muehling M."/>
            <person name="Daniel R."/>
        </authorList>
    </citation>
    <scope>NUCLEOTIDE SEQUENCE</scope>
</reference>
<evidence type="ECO:0000256" key="1">
    <source>
        <dbReference type="SAM" id="MobiDB-lite"/>
    </source>
</evidence>
<comment type="caution">
    <text evidence="2">The sequence shown here is derived from an EMBL/GenBank/DDBJ whole genome shotgun (WGS) entry which is preliminary data.</text>
</comment>
<organism evidence="2">
    <name type="scientific">mine drainage metagenome</name>
    <dbReference type="NCBI Taxonomy" id="410659"/>
    <lineage>
        <taxon>unclassified sequences</taxon>
        <taxon>metagenomes</taxon>
        <taxon>ecological metagenomes</taxon>
    </lineage>
</organism>
<protein>
    <submittedName>
        <fullName evidence="2">Uncharacterized protein</fullName>
    </submittedName>
</protein>
<feature type="region of interest" description="Disordered" evidence="1">
    <location>
        <begin position="63"/>
        <end position="110"/>
    </location>
</feature>
<evidence type="ECO:0000313" key="2">
    <source>
        <dbReference type="EMBL" id="OIQ76908.1"/>
    </source>
</evidence>
<dbReference type="EMBL" id="MLJW01001742">
    <property type="protein sequence ID" value="OIQ76908.1"/>
    <property type="molecule type" value="Genomic_DNA"/>
</dbReference>
<dbReference type="AlphaFoldDB" id="A0A1J5QAH3"/>
<sequence length="110" mass="11088">MQITDKGVMNIFKRAAAARWVAVGPDARNTAHVFAGRVGGVGSVGKVGGGFVASVGGGNGTVGRIGGSQSNGSNWYQKGMPPSLNRKPADDDGRLGNVGGQDSGYLGRVT</sequence>
<name>A0A1J5QAH3_9ZZZZ</name>